<sequence length="1322" mass="136796">MPAPPGAARRTGVGLGLLLAVGLFAAGVELARRSAGWFRPGAVAPFRVVVPTGDAVVRRGEPVTLSAYLDPTAADVPLPGVVELVTRAAPGEPETRRRMTPDAATGAAVVVLPAPAADFEYRVEAGPAASEWYAVRVADPVDLAPGTAVDLTPPAYAAATVKPRAQPGFADLDALAGSTAAVRLRFTRPAATAALEWKPDAPSALPETLPVALDADALGGSATFPVREPGVLRLVLANETGARKLRTEVPVRVRPRPDEPPRFASVAGFSNGRRAVLPGQRVEISLTVTDDVAVTGAELEVAAGKGFASVTRLPFPLTGAGTPTAEGRLTFDPTALAGVTGQGNGAGILRVRLRAADARPGGAPAALPDDGWHEWHVTPLAPPLDEQETFGPYHAVAERTGAAQKQLAEARGVLAPVLDARPTKGGLPVDHAARLADARAKVQAAAAALRAGAAEAERYPGTKAWAASYRDAAATVVAEADDFLRRAATDDPAVRLEALTAFALRQRQAVLLIGNLAAAHHRATRARLDADRLAALAVAYAALADRAATGADAAAERTRLAARFDAILADSEDLRAAVAASAGAERRDLARRAEALAAAARDLDAVADRLAADVRAAVCAELAAAQAALSERAVATLDRLGTAARLTRVTLPDPAGFRAAGEHLAGDRGAAALTELEKLAQALDRAAEGFARPAFDPADGKAVARALIPWQDDIRARAAGFPTITDAAKAALRTEQRALLAAAARLNLPADPVLAPLRDEVRVHLATAVTRLDADPKAAPQPMQLAAGALARLADATPSAAERRKRGVAELERLRAEHEAAAVGVEGVLRGFDRQTPDESVRREFATQVGPPLEQYEPLADRLAALDLPGFEARRAAAVEAVRTAAADLRAGLPLDGAAALAAARRALDRFAESVNGQQPVDALAAELARLQAELVVRPDPAAQAGITERLTRLSAPEAAVLLHDARETPKDARRAAEVLAALADRLAGRRTDADRLLTFTAARARAAAVAKAKAGQPASPTSDDERRQLGREAKELEHVRVGAAGQVLKRRALDAYARLAALAGPDRDAAGQAQLSELLGKLAAASAGVADVRRPDPPPEPDPAADYLPSPQLAARLNGLAAEQRGVRDRAKGVGDVVKERLRPADATAFDELERRLRESGAGPAADRLHVGDARTALLVLPADSALKAEVRALTTNAAAARQGARARELARDADALAAAVAATDQPAAVRSAAEFARQAARSLTTAAERTDAADVVGSDRARGEAVRALERVPRELRGTEPVGPDAGPGRAVRAAATAVRGGDLRRAAAALAEAARAAAP</sequence>
<feature type="region of interest" description="Disordered" evidence="1">
    <location>
        <begin position="1090"/>
        <end position="1110"/>
    </location>
</feature>
<dbReference type="RefSeq" id="WP_145243698.1">
    <property type="nucleotide sequence ID" value="NZ_CP036273.1"/>
</dbReference>
<reference evidence="2 3" key="1">
    <citation type="submission" date="2019-02" db="EMBL/GenBank/DDBJ databases">
        <title>Deep-cultivation of Planctomycetes and their phenomic and genomic characterization uncovers novel biology.</title>
        <authorList>
            <person name="Wiegand S."/>
            <person name="Jogler M."/>
            <person name="Boedeker C."/>
            <person name="Pinto D."/>
            <person name="Vollmers J."/>
            <person name="Rivas-Marin E."/>
            <person name="Kohn T."/>
            <person name="Peeters S.H."/>
            <person name="Heuer A."/>
            <person name="Rast P."/>
            <person name="Oberbeckmann S."/>
            <person name="Bunk B."/>
            <person name="Jeske O."/>
            <person name="Meyerdierks A."/>
            <person name="Storesund J.E."/>
            <person name="Kallscheuer N."/>
            <person name="Luecker S."/>
            <person name="Lage O.M."/>
            <person name="Pohl T."/>
            <person name="Merkel B.J."/>
            <person name="Hornburger P."/>
            <person name="Mueller R.-W."/>
            <person name="Bruemmer F."/>
            <person name="Labrenz M."/>
            <person name="Spormann A.M."/>
            <person name="Op den Camp H."/>
            <person name="Overmann J."/>
            <person name="Amann R."/>
            <person name="Jetten M.S.M."/>
            <person name="Mascher T."/>
            <person name="Medema M.H."/>
            <person name="Devos D.P."/>
            <person name="Kaster A.-K."/>
            <person name="Ovreas L."/>
            <person name="Rohde M."/>
            <person name="Galperin M.Y."/>
            <person name="Jogler C."/>
        </authorList>
    </citation>
    <scope>NUCLEOTIDE SEQUENCE [LARGE SCALE GENOMIC DNA]</scope>
    <source>
        <strain evidence="2 3">ETA_A1</strain>
    </source>
</reference>
<accession>A0A517Y130</accession>
<name>A0A517Y130_9BACT</name>
<dbReference type="KEGG" id="uli:ETAA1_54540"/>
<organism evidence="2 3">
    <name type="scientific">Urbifossiella limnaea</name>
    <dbReference type="NCBI Taxonomy" id="2528023"/>
    <lineage>
        <taxon>Bacteria</taxon>
        <taxon>Pseudomonadati</taxon>
        <taxon>Planctomycetota</taxon>
        <taxon>Planctomycetia</taxon>
        <taxon>Gemmatales</taxon>
        <taxon>Gemmataceae</taxon>
        <taxon>Urbifossiella</taxon>
    </lineage>
</organism>
<dbReference type="Proteomes" id="UP000319576">
    <property type="component" value="Chromosome"/>
</dbReference>
<protein>
    <submittedName>
        <fullName evidence="2">Uncharacterized protein</fullName>
    </submittedName>
</protein>
<evidence type="ECO:0000256" key="1">
    <source>
        <dbReference type="SAM" id="MobiDB-lite"/>
    </source>
</evidence>
<proteinExistence type="predicted"/>
<dbReference type="EMBL" id="CP036273">
    <property type="protein sequence ID" value="QDU23454.1"/>
    <property type="molecule type" value="Genomic_DNA"/>
</dbReference>
<dbReference type="OrthoDB" id="269894at2"/>
<keyword evidence="3" id="KW-1185">Reference proteome</keyword>
<evidence type="ECO:0000313" key="2">
    <source>
        <dbReference type="EMBL" id="QDU23454.1"/>
    </source>
</evidence>
<evidence type="ECO:0000313" key="3">
    <source>
        <dbReference type="Proteomes" id="UP000319576"/>
    </source>
</evidence>
<gene>
    <name evidence="2" type="ORF">ETAA1_54540</name>
</gene>